<dbReference type="AlphaFoldDB" id="A0A9E8ZIC5"/>
<dbReference type="KEGG" id="tsin:OXH18_17985"/>
<dbReference type="Proteomes" id="UP001163152">
    <property type="component" value="Chromosome"/>
</dbReference>
<dbReference type="EMBL" id="CP113797">
    <property type="protein sequence ID" value="WAL59051.1"/>
    <property type="molecule type" value="Genomic_DNA"/>
</dbReference>
<evidence type="ECO:0000313" key="1">
    <source>
        <dbReference type="EMBL" id="WAL59051.1"/>
    </source>
</evidence>
<gene>
    <name evidence="1" type="ORF">OXH18_17985</name>
</gene>
<dbReference type="RefSeq" id="WP_268608599.1">
    <property type="nucleotide sequence ID" value="NZ_CP113797.1"/>
</dbReference>
<keyword evidence="2" id="KW-1185">Reference proteome</keyword>
<sequence length="133" mass="15038">MTNNPLHPSPLIDCRLTHLRWCNCSTQRLSQGTVVVLASIAATSLWGFNTAAQAQAAFGNFGITTPSERFRQEGQQRIEQEIDRLYAPLTETLLTIDDRVNIQEDLLQLEDLRWHLLDIPQPDGPDDRDQVKG</sequence>
<protein>
    <submittedName>
        <fullName evidence="1">Uncharacterized protein</fullName>
    </submittedName>
</protein>
<accession>A0A9E8ZIC5</accession>
<name>A0A9E8ZIC5_9CYAN</name>
<evidence type="ECO:0000313" key="2">
    <source>
        <dbReference type="Proteomes" id="UP001163152"/>
    </source>
</evidence>
<organism evidence="1 2">
    <name type="scientific">Thermocoleostomius sinensis A174</name>
    <dbReference type="NCBI Taxonomy" id="2016057"/>
    <lineage>
        <taxon>Bacteria</taxon>
        <taxon>Bacillati</taxon>
        <taxon>Cyanobacteriota</taxon>
        <taxon>Cyanophyceae</taxon>
        <taxon>Oculatellales</taxon>
        <taxon>Oculatellaceae</taxon>
        <taxon>Thermocoleostomius</taxon>
    </lineage>
</organism>
<proteinExistence type="predicted"/>
<reference evidence="1" key="1">
    <citation type="submission" date="2022-12" db="EMBL/GenBank/DDBJ databases">
        <title>Polyphasic identification of a Novel Hot-Spring Cyanobacterium Ocullathermofonsia sinensis gen nov. sp. nov. and Genomic Insights on its Adaptations to the Thermal Habitat.</title>
        <authorList>
            <person name="Daroch M."/>
            <person name="Tang J."/>
            <person name="Jiang Y."/>
        </authorList>
    </citation>
    <scope>NUCLEOTIDE SEQUENCE</scope>
    <source>
        <strain evidence="1">PKUAC-SCTA174</strain>
    </source>
</reference>